<evidence type="ECO:0000256" key="1">
    <source>
        <dbReference type="SAM" id="MobiDB-lite"/>
    </source>
</evidence>
<sequence length="150" mass="16104">MPPQNYRRLAEMKKNQGHAASSSVHAVAAIEFAAGDSGLEAQRGRLPQAASIAGPFPAADQAEAAHDSLPGLLACRGRGFDEASQQRPPKIKTPSAPLGIRDGESFGWHKVKKEAPSRRGRCRDVHQHKGWRLTMSPIGPARTRSALQVA</sequence>
<protein>
    <submittedName>
        <fullName evidence="2">Uncharacterized protein</fullName>
    </submittedName>
</protein>
<gene>
    <name evidence="2" type="ORF">DCS_04294</name>
</gene>
<dbReference type="AlphaFoldDB" id="A0A151GJL3"/>
<organism evidence="2 3">
    <name type="scientific">Drechmeria coniospora</name>
    <name type="common">Nematophagous fungus</name>
    <name type="synonym">Meria coniospora</name>
    <dbReference type="NCBI Taxonomy" id="98403"/>
    <lineage>
        <taxon>Eukaryota</taxon>
        <taxon>Fungi</taxon>
        <taxon>Dikarya</taxon>
        <taxon>Ascomycota</taxon>
        <taxon>Pezizomycotina</taxon>
        <taxon>Sordariomycetes</taxon>
        <taxon>Hypocreomycetidae</taxon>
        <taxon>Hypocreales</taxon>
        <taxon>Ophiocordycipitaceae</taxon>
        <taxon>Drechmeria</taxon>
    </lineage>
</organism>
<feature type="region of interest" description="Disordered" evidence="1">
    <location>
        <begin position="80"/>
        <end position="103"/>
    </location>
</feature>
<proteinExistence type="predicted"/>
<dbReference type="EMBL" id="LAYC01000002">
    <property type="protein sequence ID" value="KYK57287.1"/>
    <property type="molecule type" value="Genomic_DNA"/>
</dbReference>
<comment type="caution">
    <text evidence="2">The sequence shown here is derived from an EMBL/GenBank/DDBJ whole genome shotgun (WGS) entry which is preliminary data.</text>
</comment>
<dbReference type="Proteomes" id="UP000076580">
    <property type="component" value="Chromosome 02"/>
</dbReference>
<dbReference type="GeneID" id="63716937"/>
<keyword evidence="3" id="KW-1185">Reference proteome</keyword>
<evidence type="ECO:0000313" key="2">
    <source>
        <dbReference type="EMBL" id="KYK57287.1"/>
    </source>
</evidence>
<reference evidence="2 3" key="1">
    <citation type="journal article" date="2016" name="Sci. Rep.">
        <title>Insights into Adaptations to a Near-Obligate Nematode Endoparasitic Lifestyle from the Finished Genome of Drechmeria coniospora.</title>
        <authorList>
            <person name="Zhang L."/>
            <person name="Zhou Z."/>
            <person name="Guo Q."/>
            <person name="Fokkens L."/>
            <person name="Miskei M."/>
            <person name="Pocsi I."/>
            <person name="Zhang W."/>
            <person name="Chen M."/>
            <person name="Wang L."/>
            <person name="Sun Y."/>
            <person name="Donzelli B.G."/>
            <person name="Gibson D.M."/>
            <person name="Nelson D.R."/>
            <person name="Luo J.G."/>
            <person name="Rep M."/>
            <person name="Liu H."/>
            <person name="Yang S."/>
            <person name="Wang J."/>
            <person name="Krasnoff S.B."/>
            <person name="Xu Y."/>
            <person name="Molnar I."/>
            <person name="Lin M."/>
        </authorList>
    </citation>
    <scope>NUCLEOTIDE SEQUENCE [LARGE SCALE GENOMIC DNA]</scope>
    <source>
        <strain evidence="2 3">ARSEF 6962</strain>
    </source>
</reference>
<name>A0A151GJL3_DRECN</name>
<dbReference type="InParanoid" id="A0A151GJL3"/>
<accession>A0A151GJL3</accession>
<evidence type="ECO:0000313" key="3">
    <source>
        <dbReference type="Proteomes" id="UP000076580"/>
    </source>
</evidence>
<dbReference type="RefSeq" id="XP_040656639.1">
    <property type="nucleotide sequence ID" value="XM_040801606.1"/>
</dbReference>